<proteinExistence type="predicted"/>
<dbReference type="AlphaFoldDB" id="A0A6P6S3C3"/>
<protein>
    <submittedName>
        <fullName evidence="15">Multidrug resistance-associated protein 1-like</fullName>
    </submittedName>
</protein>
<feature type="compositionally biased region" description="Low complexity" evidence="10">
    <location>
        <begin position="307"/>
        <end position="324"/>
    </location>
</feature>
<feature type="region of interest" description="Disordered" evidence="10">
    <location>
        <begin position="679"/>
        <end position="722"/>
    </location>
</feature>
<evidence type="ECO:0000256" key="2">
    <source>
        <dbReference type="ARBA" id="ARBA00022448"/>
    </source>
</evidence>
<evidence type="ECO:0000256" key="10">
    <source>
        <dbReference type="SAM" id="MobiDB-lite"/>
    </source>
</evidence>
<evidence type="ECO:0000256" key="1">
    <source>
        <dbReference type="ARBA" id="ARBA00004128"/>
    </source>
</evidence>
<dbReference type="PROSITE" id="PS50929">
    <property type="entry name" value="ABC_TM1F"/>
    <property type="match status" value="1"/>
</dbReference>
<feature type="compositionally biased region" description="Acidic residues" evidence="10">
    <location>
        <begin position="1086"/>
        <end position="1099"/>
    </location>
</feature>
<evidence type="ECO:0000256" key="6">
    <source>
        <dbReference type="ARBA" id="ARBA00022741"/>
    </source>
</evidence>
<keyword evidence="9 11" id="KW-0472">Membrane</keyword>
<reference evidence="15" key="1">
    <citation type="submission" date="2025-08" db="UniProtKB">
        <authorList>
            <consortium name="RefSeq"/>
        </authorList>
    </citation>
    <scope>IDENTIFICATION</scope>
</reference>
<dbReference type="GO" id="GO:0140359">
    <property type="term" value="F:ABC-type transporter activity"/>
    <property type="evidence" value="ECO:0007669"/>
    <property type="project" value="InterPro"/>
</dbReference>
<feature type="compositionally biased region" description="Basic and acidic residues" evidence="10">
    <location>
        <begin position="293"/>
        <end position="303"/>
    </location>
</feature>
<dbReference type="GO" id="GO:0016887">
    <property type="term" value="F:ATP hydrolysis activity"/>
    <property type="evidence" value="ECO:0007669"/>
    <property type="project" value="InterPro"/>
</dbReference>
<dbReference type="Proteomes" id="UP000515125">
    <property type="component" value="Unplaced"/>
</dbReference>
<keyword evidence="4 11" id="KW-0812">Transmembrane</keyword>
<dbReference type="GeneID" id="113147540"/>
<evidence type="ECO:0000256" key="4">
    <source>
        <dbReference type="ARBA" id="ARBA00022692"/>
    </source>
</evidence>
<dbReference type="SMART" id="SM00382">
    <property type="entry name" value="AAA"/>
    <property type="match status" value="1"/>
</dbReference>
<dbReference type="InterPro" id="IPR027417">
    <property type="entry name" value="P-loop_NTPase"/>
</dbReference>
<gene>
    <name evidence="15" type="primary">LOC113147540</name>
</gene>
<dbReference type="SUPFAM" id="SSF90123">
    <property type="entry name" value="ABC transporter transmembrane region"/>
    <property type="match status" value="1"/>
</dbReference>
<feature type="compositionally biased region" description="Polar residues" evidence="10">
    <location>
        <begin position="698"/>
        <end position="712"/>
    </location>
</feature>
<dbReference type="OrthoDB" id="6500128at2759"/>
<dbReference type="GO" id="GO:0005524">
    <property type="term" value="F:ATP binding"/>
    <property type="evidence" value="ECO:0007669"/>
    <property type="project" value="UniProtKB-KW"/>
</dbReference>
<feature type="domain" description="ABC transporter" evidence="12">
    <location>
        <begin position="762"/>
        <end position="1021"/>
    </location>
</feature>
<feature type="non-terminal residue" evidence="15">
    <location>
        <position position="1118"/>
    </location>
</feature>
<evidence type="ECO:0000313" key="15">
    <source>
        <dbReference type="RefSeq" id="XP_026194197.1"/>
    </source>
</evidence>
<dbReference type="Pfam" id="PF00664">
    <property type="entry name" value="ABC_membrane"/>
    <property type="match status" value="1"/>
</dbReference>
<keyword evidence="7" id="KW-0067">ATP-binding</keyword>
<keyword evidence="3" id="KW-0926">Vacuole</keyword>
<dbReference type="InterPro" id="IPR011527">
    <property type="entry name" value="ABC1_TM_dom"/>
</dbReference>
<dbReference type="GO" id="GO:0005774">
    <property type="term" value="C:vacuolar membrane"/>
    <property type="evidence" value="ECO:0007669"/>
    <property type="project" value="UniProtKB-SubCell"/>
</dbReference>
<feature type="region of interest" description="Disordered" evidence="10">
    <location>
        <begin position="285"/>
        <end position="343"/>
    </location>
</feature>
<feature type="transmembrane region" description="Helical" evidence="11">
    <location>
        <begin position="408"/>
        <end position="430"/>
    </location>
</feature>
<name>A0A6P6S3C3_9EIME</name>
<evidence type="ECO:0000256" key="11">
    <source>
        <dbReference type="SAM" id="Phobius"/>
    </source>
</evidence>
<keyword evidence="8 11" id="KW-1133">Transmembrane helix</keyword>
<evidence type="ECO:0000313" key="14">
    <source>
        <dbReference type="Proteomes" id="UP000515125"/>
    </source>
</evidence>
<keyword evidence="14" id="KW-1185">Reference proteome</keyword>
<feature type="domain" description="ABC transmembrane type-1" evidence="13">
    <location>
        <begin position="365"/>
        <end position="659"/>
    </location>
</feature>
<evidence type="ECO:0000256" key="9">
    <source>
        <dbReference type="ARBA" id="ARBA00023136"/>
    </source>
</evidence>
<dbReference type="PROSITE" id="PS00211">
    <property type="entry name" value="ABC_TRANSPORTER_1"/>
    <property type="match status" value="1"/>
</dbReference>
<dbReference type="InterPro" id="IPR036640">
    <property type="entry name" value="ABC1_TM_sf"/>
</dbReference>
<dbReference type="InterPro" id="IPR017871">
    <property type="entry name" value="ABC_transporter-like_CS"/>
</dbReference>
<evidence type="ECO:0000256" key="8">
    <source>
        <dbReference type="ARBA" id="ARBA00022989"/>
    </source>
</evidence>
<dbReference type="FunFam" id="1.20.1560.10:FF:000020">
    <property type="entry name" value="ABC metal ion transporter"/>
    <property type="match status" value="1"/>
</dbReference>
<evidence type="ECO:0000259" key="12">
    <source>
        <dbReference type="PROSITE" id="PS50893"/>
    </source>
</evidence>
<dbReference type="CDD" id="cd18579">
    <property type="entry name" value="ABC_6TM_ABCC_D1"/>
    <property type="match status" value="1"/>
</dbReference>
<dbReference type="SUPFAM" id="SSF52540">
    <property type="entry name" value="P-loop containing nucleoside triphosphate hydrolases"/>
    <property type="match status" value="1"/>
</dbReference>
<dbReference type="GO" id="GO:0000323">
    <property type="term" value="C:lytic vacuole"/>
    <property type="evidence" value="ECO:0007669"/>
    <property type="project" value="UniProtKB-ARBA"/>
</dbReference>
<dbReference type="Gene3D" id="1.20.1560.10">
    <property type="entry name" value="ABC transporter type 1, transmembrane domain"/>
    <property type="match status" value="1"/>
</dbReference>
<feature type="compositionally biased region" description="Basic and acidic residues" evidence="10">
    <location>
        <begin position="713"/>
        <end position="722"/>
    </location>
</feature>
<dbReference type="InterPro" id="IPR003593">
    <property type="entry name" value="AAA+_ATPase"/>
</dbReference>
<evidence type="ECO:0000256" key="3">
    <source>
        <dbReference type="ARBA" id="ARBA00022554"/>
    </source>
</evidence>
<accession>A0A6P6S3C3</accession>
<evidence type="ECO:0000259" key="13">
    <source>
        <dbReference type="PROSITE" id="PS50929"/>
    </source>
</evidence>
<feature type="region of interest" description="Disordered" evidence="10">
    <location>
        <begin position="820"/>
        <end position="843"/>
    </location>
</feature>
<feature type="transmembrane region" description="Helical" evidence="11">
    <location>
        <begin position="517"/>
        <end position="537"/>
    </location>
</feature>
<dbReference type="PROSITE" id="PS50893">
    <property type="entry name" value="ABC_TRANSPORTER_2"/>
    <property type="match status" value="1"/>
</dbReference>
<dbReference type="InterPro" id="IPR044746">
    <property type="entry name" value="ABCC_6TM_D1"/>
</dbReference>
<evidence type="ECO:0000256" key="7">
    <source>
        <dbReference type="ARBA" id="ARBA00022840"/>
    </source>
</evidence>
<dbReference type="PANTHER" id="PTHR24223">
    <property type="entry name" value="ATP-BINDING CASSETTE SUB-FAMILY C"/>
    <property type="match status" value="1"/>
</dbReference>
<evidence type="ECO:0000256" key="5">
    <source>
        <dbReference type="ARBA" id="ARBA00022737"/>
    </source>
</evidence>
<dbReference type="RefSeq" id="XP_026194197.1">
    <property type="nucleotide sequence ID" value="XM_026338412.1"/>
</dbReference>
<feature type="transmembrane region" description="Helical" evidence="11">
    <location>
        <begin position="606"/>
        <end position="624"/>
    </location>
</feature>
<dbReference type="Pfam" id="PF00005">
    <property type="entry name" value="ABC_tran"/>
    <property type="match status" value="1"/>
</dbReference>
<feature type="transmembrane region" description="Helical" evidence="11">
    <location>
        <begin position="490"/>
        <end position="511"/>
    </location>
</feature>
<keyword evidence="5" id="KW-0677">Repeat</keyword>
<feature type="region of interest" description="Disordered" evidence="10">
    <location>
        <begin position="1086"/>
        <end position="1118"/>
    </location>
</feature>
<organism evidence="14 15">
    <name type="scientific">Cyclospora cayetanensis</name>
    <dbReference type="NCBI Taxonomy" id="88456"/>
    <lineage>
        <taxon>Eukaryota</taxon>
        <taxon>Sar</taxon>
        <taxon>Alveolata</taxon>
        <taxon>Apicomplexa</taxon>
        <taxon>Conoidasida</taxon>
        <taxon>Coccidia</taxon>
        <taxon>Eucoccidiorida</taxon>
        <taxon>Eimeriorina</taxon>
        <taxon>Eimeriidae</taxon>
        <taxon>Cyclospora</taxon>
    </lineage>
</organism>
<dbReference type="InterPro" id="IPR050173">
    <property type="entry name" value="ABC_transporter_C-like"/>
</dbReference>
<keyword evidence="2" id="KW-0813">Transport</keyword>
<dbReference type="PANTHER" id="PTHR24223:SF443">
    <property type="entry name" value="MULTIDRUG-RESISTANCE LIKE PROTEIN 1, ISOFORM I"/>
    <property type="match status" value="1"/>
</dbReference>
<dbReference type="InterPro" id="IPR003439">
    <property type="entry name" value="ABC_transporter-like_ATP-bd"/>
</dbReference>
<comment type="subcellular location">
    <subcellularLocation>
        <location evidence="1">Vacuole membrane</location>
        <topology evidence="1">Multi-pass membrane protein</topology>
    </subcellularLocation>
</comment>
<dbReference type="CDD" id="cd03250">
    <property type="entry name" value="ABCC_MRP_domain1"/>
    <property type="match status" value="1"/>
</dbReference>
<dbReference type="Gene3D" id="3.40.50.300">
    <property type="entry name" value="P-loop containing nucleotide triphosphate hydrolases"/>
    <property type="match status" value="1"/>
</dbReference>
<sequence length="1118" mass="121099">MVVIVPPPKLAIRTNVFEFGIVIEPALTVLVCDPRIGDTHPVERVLCAKLRPRSRPRRLFVEKEHAASWRASGMPPVGSESVFRGCHTAALLSEYPCANSTLFDSCSFLCSALAARAAAAAAAAAKQFGRFAKYAARPVCAVAAGFPGGVHRGAAPRPPARKVFQLSRLERRGEGRKNTRVLTGCRCLPKDKASSVQACLLLPIAACTGEPLLGEIADGGISSSPEARASWWSLLTFSWMQPLIARGNRQQLQPSDAYELMPQDTTQAQTEAVLAAWEAEVEAAARTTSRGGGSEHTRTRVVPERVPPSLTVSTESSETSAALLRPEAEERNPGASAARTSLSNSSSGRVSLFRILWRTYGGICAGSALLKLVYDVLQFVGPVVLQQLILFLQQSSDSTVPSPPLERGLLFCGLLLVASVTQTAVLHQYFHRQFRLGMRVRVAVSALIYRKAVRIQLGAPSSSSSMNSSSRTTGQYVNLLAVDAQRLQDVMAYLHILWSAPLQITIALFLLFRLLGIAAFGGLLVMLLNGPATGWIGRIATRMQRRLMGIRDERSTACTELLSGMKAIKMYAWELSFYSRINSIRERELNALRVYWRLMVASRAQWLVAPVFVSIATFGSYVLLHGDLDAATAFTAMSLFNILRFPMQLLPMTANNTLEAKIALSRLQAFLEQEEAQGLPPLGDKHVESPVPPPPTAQGPSQLGSVSPGNTRMQRELSVDRREPSFEGFPAIEVEGVSFAWPNGTPLLKDVSFKCHKGETLLREKAKTSRSRRKAGAARAREVCAVRSGELVAVVGPTGAGKSGLLLSLLGSTVRVAPRRGGAARSGRDQPPAASSSSFSPGSPLYCDQTPLSSARMLVPGTVAYCSQVPWIQSATLKENILFGSAFDEEWYFKVLEACALLPDISVLPGGDETEIGERGLNLSGGQKQRVALARAVYRRSEVYMLDDCLSAVDVHVAQHIFSQCIKGLLRNAAVLLVSHRLAVLPDCDRVLFFSSGQQKYFGRLQVRFKTRKATGIKGAPADWHVLCDRADPRAHFLLGLFCALAAAAYGVNAVAYVSWLPMQEALSLSDFAAFAASRAEQAVDEQEPLEEGVAEEEITQQTSEDIAAHTAAMDATS</sequence>
<keyword evidence="6" id="KW-0547">Nucleotide-binding</keyword>